<comment type="similarity">
    <text evidence="2 9">Belongs to the cytochrome P450 family.</text>
</comment>
<dbReference type="FunFam" id="1.10.630.10:FF:000018">
    <property type="entry name" value="Cytochrome P450 monooxygenase"/>
    <property type="match status" value="1"/>
</dbReference>
<reference evidence="10 11" key="1">
    <citation type="journal article" date="2014" name="J. Biotechnol.">
        <title>Complete genome sequence of the actinobacterium Amycolatopsis japonica MG417-CF17(T) (=DSM 44213T) producing (S,S)-N,N'-ethylenediaminedisuccinic acid.</title>
        <authorList>
            <person name="Stegmann E."/>
            <person name="Albersmeier A."/>
            <person name="Spohn M."/>
            <person name="Gert H."/>
            <person name="Weber T."/>
            <person name="Wohlleben W."/>
            <person name="Kalinowski J."/>
            <person name="Ruckert C."/>
        </authorList>
    </citation>
    <scope>NUCLEOTIDE SEQUENCE [LARGE SCALE GENOMIC DNA]</scope>
    <source>
        <strain evidence="11">MG417-CF17 (DSM 44213)</strain>
        <plasmid evidence="10">pAmyja1</plasmid>
    </source>
</reference>
<comment type="function">
    <text evidence="8">Involved in the coupling of aromatic side chains of the heptapeptide of vancomycin.</text>
</comment>
<evidence type="ECO:0000313" key="10">
    <source>
        <dbReference type="EMBL" id="AIG81279.1"/>
    </source>
</evidence>
<dbReference type="InterPro" id="IPR002397">
    <property type="entry name" value="Cyt_P450_B"/>
</dbReference>
<dbReference type="KEGG" id="aja:AJAP_42560"/>
<dbReference type="PANTHER" id="PTHR46696">
    <property type="entry name" value="P450, PUTATIVE (EUROFUNG)-RELATED"/>
    <property type="match status" value="1"/>
</dbReference>
<dbReference type="eggNOG" id="COG2124">
    <property type="taxonomic scope" value="Bacteria"/>
</dbReference>
<dbReference type="Gene3D" id="1.10.630.10">
    <property type="entry name" value="Cytochrome P450"/>
    <property type="match status" value="1"/>
</dbReference>
<dbReference type="EMBL" id="CP008954">
    <property type="protein sequence ID" value="AIG81279.1"/>
    <property type="molecule type" value="Genomic_DNA"/>
</dbReference>
<dbReference type="GO" id="GO:0004497">
    <property type="term" value="F:monooxygenase activity"/>
    <property type="evidence" value="ECO:0007669"/>
    <property type="project" value="UniProtKB-KW"/>
</dbReference>
<keyword evidence="3 9" id="KW-0349">Heme</keyword>
<dbReference type="PANTHER" id="PTHR46696:SF1">
    <property type="entry name" value="CYTOCHROME P450 YJIB-RELATED"/>
    <property type="match status" value="1"/>
</dbReference>
<protein>
    <submittedName>
        <fullName evidence="10">Cytochrome P450</fullName>
    </submittedName>
</protein>
<keyword evidence="6 9" id="KW-0408">Iron</keyword>
<evidence type="ECO:0000256" key="1">
    <source>
        <dbReference type="ARBA" id="ARBA00004660"/>
    </source>
</evidence>
<evidence type="ECO:0000256" key="2">
    <source>
        <dbReference type="ARBA" id="ARBA00010617"/>
    </source>
</evidence>
<geneLocation type="plasmid" evidence="10 11">
    <name>pAmyja1</name>
</geneLocation>
<dbReference type="InterPro" id="IPR017972">
    <property type="entry name" value="Cyt_P450_CS"/>
</dbReference>
<proteinExistence type="inferred from homology"/>
<dbReference type="GO" id="GO:0005506">
    <property type="term" value="F:iron ion binding"/>
    <property type="evidence" value="ECO:0007669"/>
    <property type="project" value="InterPro"/>
</dbReference>
<evidence type="ECO:0000256" key="9">
    <source>
        <dbReference type="RuleBase" id="RU000461"/>
    </source>
</evidence>
<comment type="pathway">
    <text evidence="1">Antibiotic biosynthesis; vancomycin biosynthesis.</text>
</comment>
<dbReference type="PROSITE" id="PS00086">
    <property type="entry name" value="CYTOCHROME_P450"/>
    <property type="match status" value="1"/>
</dbReference>
<keyword evidence="7 9" id="KW-0503">Monooxygenase</keyword>
<keyword evidence="10" id="KW-0614">Plasmid</keyword>
<dbReference type="AlphaFoldDB" id="A0A075V9S2"/>
<dbReference type="Pfam" id="PF00067">
    <property type="entry name" value="p450"/>
    <property type="match status" value="1"/>
</dbReference>
<dbReference type="HOGENOM" id="CLU_033716_2_0_11"/>
<keyword evidence="11" id="KW-1185">Reference proteome</keyword>
<organism evidence="10 11">
    <name type="scientific">Amycolatopsis japonica</name>
    <dbReference type="NCBI Taxonomy" id="208439"/>
    <lineage>
        <taxon>Bacteria</taxon>
        <taxon>Bacillati</taxon>
        <taxon>Actinomycetota</taxon>
        <taxon>Actinomycetes</taxon>
        <taxon>Pseudonocardiales</taxon>
        <taxon>Pseudonocardiaceae</taxon>
        <taxon>Amycolatopsis</taxon>
        <taxon>Amycolatopsis japonica group</taxon>
    </lineage>
</organism>
<accession>A0A075V9S2</accession>
<evidence type="ECO:0000256" key="5">
    <source>
        <dbReference type="ARBA" id="ARBA00023002"/>
    </source>
</evidence>
<dbReference type="InterPro" id="IPR036396">
    <property type="entry name" value="Cyt_P450_sf"/>
</dbReference>
<dbReference type="CDD" id="cd20625">
    <property type="entry name" value="CYP164-like"/>
    <property type="match status" value="1"/>
</dbReference>
<evidence type="ECO:0000256" key="4">
    <source>
        <dbReference type="ARBA" id="ARBA00022723"/>
    </source>
</evidence>
<dbReference type="InterPro" id="IPR001128">
    <property type="entry name" value="Cyt_P450"/>
</dbReference>
<dbReference type="Proteomes" id="UP000028492">
    <property type="component" value="Plasmid pAmyja1"/>
</dbReference>
<sequence>MNMLGELLNPENRPDPYALYAQWREKSPVVRVGGPFVAVLGHAEAEQVLRGADFGHPEPEVIADDDPDHPVDAQGRVVRAFAFLNPPDHTRLRRLVSKAFTPRVIKDLQPRIEALTTAAIDQIVDAGETNLMDTLAVPLPVTVIAELLGVPVEDRERFGAWSAAMARASDPGFLLPPEVVEKAATARREFIAYFRDLAAARRRTPGEDLLSALVAVSDEGEMLSEGELLVTLTLLLVAGHETTTNLIGNGVLALLRHPEQYAALAQDGSLAEGAVEEILRYDSPIQLTMRTALTPSTLGDVEMAAGDTALVFFGAANRDPRAHQTPDTFDIAHPPARHLTFGHGIHFCLGAPLARLEGRIVLGELARRLPDLRLAGEPEWASTVTLRGLSSLPVAATS</sequence>
<dbReference type="PRINTS" id="PR00359">
    <property type="entry name" value="BP450"/>
</dbReference>
<name>A0A075V9S2_9PSEU</name>
<evidence type="ECO:0000256" key="8">
    <source>
        <dbReference type="ARBA" id="ARBA00055433"/>
    </source>
</evidence>
<keyword evidence="4 9" id="KW-0479">Metal-binding</keyword>
<keyword evidence="5 9" id="KW-0560">Oxidoreductase</keyword>
<evidence type="ECO:0000256" key="6">
    <source>
        <dbReference type="ARBA" id="ARBA00023004"/>
    </source>
</evidence>
<evidence type="ECO:0000313" key="11">
    <source>
        <dbReference type="Proteomes" id="UP000028492"/>
    </source>
</evidence>
<evidence type="ECO:0000256" key="7">
    <source>
        <dbReference type="ARBA" id="ARBA00023033"/>
    </source>
</evidence>
<dbReference type="GO" id="GO:0016705">
    <property type="term" value="F:oxidoreductase activity, acting on paired donors, with incorporation or reduction of molecular oxygen"/>
    <property type="evidence" value="ECO:0007669"/>
    <property type="project" value="InterPro"/>
</dbReference>
<gene>
    <name evidence="10" type="ORF">AJAP_42560</name>
</gene>
<dbReference type="SUPFAM" id="SSF48264">
    <property type="entry name" value="Cytochrome P450"/>
    <property type="match status" value="1"/>
</dbReference>
<dbReference type="GO" id="GO:0020037">
    <property type="term" value="F:heme binding"/>
    <property type="evidence" value="ECO:0007669"/>
    <property type="project" value="InterPro"/>
</dbReference>
<evidence type="ECO:0000256" key="3">
    <source>
        <dbReference type="ARBA" id="ARBA00022617"/>
    </source>
</evidence>